<dbReference type="Proteomes" id="UP001642409">
    <property type="component" value="Unassembled WGS sequence"/>
</dbReference>
<dbReference type="PANTHER" id="PTHR46533:SF1">
    <property type="entry name" value="ZINC FINGER MYND DOMAIN-CONTAINING PROTEIN 12"/>
    <property type="match status" value="1"/>
</dbReference>
<dbReference type="EMBL" id="CATOUU010000940">
    <property type="protein sequence ID" value="CAI9961445.1"/>
    <property type="molecule type" value="Genomic_DNA"/>
</dbReference>
<comment type="caution">
    <text evidence="1">The sequence shown here is derived from an EMBL/GenBank/DDBJ whole genome shotgun (WGS) entry which is preliminary data.</text>
</comment>
<proteinExistence type="predicted"/>
<protein>
    <submittedName>
        <fullName evidence="1">Uncharacterized protein</fullName>
    </submittedName>
</protein>
<organism evidence="1">
    <name type="scientific">Hexamita inflata</name>
    <dbReference type="NCBI Taxonomy" id="28002"/>
    <lineage>
        <taxon>Eukaryota</taxon>
        <taxon>Metamonada</taxon>
        <taxon>Diplomonadida</taxon>
        <taxon>Hexamitidae</taxon>
        <taxon>Hexamitinae</taxon>
        <taxon>Hexamita</taxon>
    </lineage>
</organism>
<reference evidence="2 3" key="2">
    <citation type="submission" date="2024-07" db="EMBL/GenBank/DDBJ databases">
        <authorList>
            <person name="Akdeniz Z."/>
        </authorList>
    </citation>
    <scope>NUCLEOTIDE SEQUENCE [LARGE SCALE GENOMIC DNA]</scope>
</reference>
<evidence type="ECO:0000313" key="3">
    <source>
        <dbReference type="Proteomes" id="UP001642409"/>
    </source>
</evidence>
<accession>A0AA86R3G3</accession>
<keyword evidence="3" id="KW-1185">Reference proteome</keyword>
<gene>
    <name evidence="1" type="ORF">HINF_LOCUS49090</name>
    <name evidence="2" type="ORF">HINF_LOCUS53850</name>
</gene>
<evidence type="ECO:0000313" key="2">
    <source>
        <dbReference type="EMBL" id="CAL6069164.1"/>
    </source>
</evidence>
<dbReference type="InterPro" id="IPR053248">
    <property type="entry name" value="Zinc_finger_MYND_domain"/>
</dbReference>
<evidence type="ECO:0000313" key="1">
    <source>
        <dbReference type="EMBL" id="CAI9961445.1"/>
    </source>
</evidence>
<reference evidence="1" key="1">
    <citation type="submission" date="2023-06" db="EMBL/GenBank/DDBJ databases">
        <authorList>
            <person name="Kurt Z."/>
        </authorList>
    </citation>
    <scope>NUCLEOTIDE SEQUENCE</scope>
</reference>
<dbReference type="EMBL" id="CAXDID020000276">
    <property type="protein sequence ID" value="CAL6069164.1"/>
    <property type="molecule type" value="Genomic_DNA"/>
</dbReference>
<sequence>MADDEEELKLPPKFISVHPLAAKKGSHYSCVICSSDGAFLCKLCRSCYCCREHLLLDDLACHAILCERQAAILEILSLPLATRARPETANRLFALRDECRRVAYLESRRHVLEGHHELALPAAERSLHFAREVHGQNSVDLVPPLLALADVATVAGAKEAIGYVSRAAFLVQEEMQRLRSNLTAPLTLKIKQNLANLEKTNPDQINELFIEEKHRKEKYLQWSPQKSLQNNTNTLTQKPLSLKPLFQQCLELMTENSIRDEVFRAKGGASLAFLTSKFWSSNTKILVYEEKYEEALKSASIALYFATLSCGVKSLQTALAIYQLAHLGQLSEKFTEAQQIAALQESQNILKNALLNYYSPLTIQIEQLINDRKLQFSYDSKQLATLVKDYNEAESMREEDRLSFRADVKEAIQRAVYSIQIFEKHYGNRSAVYCECVLLIGIALSCTQDAECEKWDQQGRPCCQRLQELDKDGLAVEHATLMCHIYRVLFAW</sequence>
<dbReference type="AlphaFoldDB" id="A0AA86R3G3"/>
<dbReference type="PANTHER" id="PTHR46533">
    <property type="entry name" value="ZINC FINGER MYND DOMAIN-CONTAINING PROTEIN 12"/>
    <property type="match status" value="1"/>
</dbReference>
<name>A0AA86R3G3_9EUKA</name>